<comment type="caution">
    <text evidence="1">The sequence shown here is derived from an EMBL/GenBank/DDBJ whole genome shotgun (WGS) entry which is preliminary data.</text>
</comment>
<organism evidence="1">
    <name type="scientific">bioreactor metagenome</name>
    <dbReference type="NCBI Taxonomy" id="1076179"/>
    <lineage>
        <taxon>unclassified sequences</taxon>
        <taxon>metagenomes</taxon>
        <taxon>ecological metagenomes</taxon>
    </lineage>
</organism>
<accession>A0A645HCS9</accession>
<dbReference type="EMBL" id="VSSQ01090156">
    <property type="protein sequence ID" value="MPN36172.1"/>
    <property type="molecule type" value="Genomic_DNA"/>
</dbReference>
<protein>
    <submittedName>
        <fullName evidence="1">Uncharacterized protein</fullName>
    </submittedName>
</protein>
<reference evidence="1" key="1">
    <citation type="submission" date="2019-08" db="EMBL/GenBank/DDBJ databases">
        <authorList>
            <person name="Kucharzyk K."/>
            <person name="Murdoch R.W."/>
            <person name="Higgins S."/>
            <person name="Loffler F."/>
        </authorList>
    </citation>
    <scope>NUCLEOTIDE SEQUENCE</scope>
</reference>
<name>A0A645HCS9_9ZZZZ</name>
<dbReference type="AlphaFoldDB" id="A0A645HCS9"/>
<evidence type="ECO:0000313" key="1">
    <source>
        <dbReference type="EMBL" id="MPN36172.1"/>
    </source>
</evidence>
<sequence>MQVITNFEITVVKSKLSQLFTINDGNEVFRKDFKVVHHFTSPPASVLLAVVASG</sequence>
<proteinExistence type="predicted"/>
<gene>
    <name evidence="1" type="ORF">SDC9_183679</name>
</gene>